<evidence type="ECO:0000313" key="5">
    <source>
        <dbReference type="Proteomes" id="UP001302949"/>
    </source>
</evidence>
<name>A0ABU5Q9R4_9BACT</name>
<proteinExistence type="predicted"/>
<evidence type="ECO:0000313" key="4">
    <source>
        <dbReference type="EMBL" id="MEA5139549.1"/>
    </source>
</evidence>
<dbReference type="RefSeq" id="WP_323296704.1">
    <property type="nucleotide sequence ID" value="NZ_JAYFUM010000010.1"/>
</dbReference>
<gene>
    <name evidence="4" type="ORF">VB248_10400</name>
</gene>
<accession>A0ABU5Q9R4</accession>
<protein>
    <recommendedName>
        <fullName evidence="6">DUF4468 domain-containing protein</fullName>
    </recommendedName>
</protein>
<keyword evidence="3" id="KW-0732">Signal</keyword>
<feature type="coiled-coil region" evidence="1">
    <location>
        <begin position="162"/>
        <end position="203"/>
    </location>
</feature>
<feature type="chain" id="PRO_5045647635" description="DUF4468 domain-containing protein" evidence="3">
    <location>
        <begin position="20"/>
        <end position="228"/>
    </location>
</feature>
<evidence type="ECO:0000256" key="2">
    <source>
        <dbReference type="SAM" id="MobiDB-lite"/>
    </source>
</evidence>
<comment type="caution">
    <text evidence="4">The sequence shown here is derived from an EMBL/GenBank/DDBJ whole genome shotgun (WGS) entry which is preliminary data.</text>
</comment>
<organism evidence="4 5">
    <name type="scientific">Arcicella rigui</name>
    <dbReference type="NCBI Taxonomy" id="797020"/>
    <lineage>
        <taxon>Bacteria</taxon>
        <taxon>Pseudomonadati</taxon>
        <taxon>Bacteroidota</taxon>
        <taxon>Cytophagia</taxon>
        <taxon>Cytophagales</taxon>
        <taxon>Flectobacillaceae</taxon>
        <taxon>Arcicella</taxon>
    </lineage>
</organism>
<feature type="signal peptide" evidence="3">
    <location>
        <begin position="1"/>
        <end position="19"/>
    </location>
</feature>
<evidence type="ECO:0000256" key="1">
    <source>
        <dbReference type="SAM" id="Coils"/>
    </source>
</evidence>
<evidence type="ECO:0008006" key="6">
    <source>
        <dbReference type="Google" id="ProtNLM"/>
    </source>
</evidence>
<reference evidence="4 5" key="1">
    <citation type="submission" date="2023-12" db="EMBL/GenBank/DDBJ databases">
        <title>Novel species of the genus Arcicella isolated from rivers.</title>
        <authorList>
            <person name="Lu H."/>
        </authorList>
    </citation>
    <scope>NUCLEOTIDE SEQUENCE [LARGE SCALE GENOMIC DNA]</scope>
    <source>
        <strain evidence="4 5">KCTC 23307</strain>
    </source>
</reference>
<feature type="region of interest" description="Disordered" evidence="2">
    <location>
        <begin position="208"/>
        <end position="228"/>
    </location>
</feature>
<feature type="compositionally biased region" description="Basic and acidic residues" evidence="2">
    <location>
        <begin position="216"/>
        <end position="228"/>
    </location>
</feature>
<sequence length="228" mass="26661">MKNVALILFFLLTLSRSYGQTAQILSGTQEVDRATKEGFYTYVNIDDAFVRQLWQKELYKYGYVEVIKTNIFQVMNARIPTITANPLTLMSKVSYDRGKTKIFMSLAQSDGTFINNSHPRTFAAEKILIDFVELLKQHQTIKTEQENITAMQDKQQKATFNSDKLNRAIESNLKEREKLMKKLEENRVEYEKLQMEVELNRREQMNINESLTTQKKKIDEVKTKITKP</sequence>
<keyword evidence="1" id="KW-0175">Coiled coil</keyword>
<evidence type="ECO:0000256" key="3">
    <source>
        <dbReference type="SAM" id="SignalP"/>
    </source>
</evidence>
<dbReference type="EMBL" id="JAYFUM010000010">
    <property type="protein sequence ID" value="MEA5139549.1"/>
    <property type="molecule type" value="Genomic_DNA"/>
</dbReference>
<dbReference type="Proteomes" id="UP001302949">
    <property type="component" value="Unassembled WGS sequence"/>
</dbReference>
<keyword evidence="5" id="KW-1185">Reference proteome</keyword>